<organism evidence="1">
    <name type="scientific">Anopheles braziliensis</name>
    <dbReference type="NCBI Taxonomy" id="58242"/>
    <lineage>
        <taxon>Eukaryota</taxon>
        <taxon>Metazoa</taxon>
        <taxon>Ecdysozoa</taxon>
        <taxon>Arthropoda</taxon>
        <taxon>Hexapoda</taxon>
        <taxon>Insecta</taxon>
        <taxon>Pterygota</taxon>
        <taxon>Neoptera</taxon>
        <taxon>Endopterygota</taxon>
        <taxon>Diptera</taxon>
        <taxon>Nematocera</taxon>
        <taxon>Culicoidea</taxon>
        <taxon>Culicidae</taxon>
        <taxon>Anophelinae</taxon>
        <taxon>Anopheles</taxon>
    </lineage>
</organism>
<name>A0A2M3ZNY3_9DIPT</name>
<evidence type="ECO:0000313" key="1">
    <source>
        <dbReference type="EMBL" id="MBW30202.1"/>
    </source>
</evidence>
<sequence length="158" mass="15998">MPPGAPLLSVCWTTWFSISTSRISSWIWLCAISYRGFGSCIRYAAATIEQSTSSTPAASVAAAAAAAVVDADDGGGVGDGSVATTPFCTVGEGVVVRRLPLVGCFGKCCCCSSSKPLMPVRTFEGSSTADAATAAAAGCPATGSLICSNRDARSRTLR</sequence>
<accession>A0A2M3ZNY3</accession>
<reference evidence="1" key="1">
    <citation type="submission" date="2018-01" db="EMBL/GenBank/DDBJ databases">
        <title>An insight into the sialome of Amazonian anophelines.</title>
        <authorList>
            <person name="Ribeiro J.M."/>
            <person name="Scarpassa V."/>
            <person name="Calvo E."/>
        </authorList>
    </citation>
    <scope>NUCLEOTIDE SEQUENCE</scope>
    <source>
        <tissue evidence="1">Salivary glands</tissue>
    </source>
</reference>
<protein>
    <submittedName>
        <fullName evidence="1">Putative secreted peptide</fullName>
    </submittedName>
</protein>
<proteinExistence type="predicted"/>
<dbReference type="EMBL" id="GGFM01009451">
    <property type="protein sequence ID" value="MBW30202.1"/>
    <property type="molecule type" value="Transcribed_RNA"/>
</dbReference>
<dbReference type="AlphaFoldDB" id="A0A2M3ZNY3"/>